<name>A0A6J4IXW5_9ACTN</name>
<proteinExistence type="predicted"/>
<gene>
    <name evidence="2" type="ORF">AVDCRST_MAG20-2854</name>
</gene>
<protein>
    <submittedName>
        <fullName evidence="2">Uncharacterized protein</fullName>
    </submittedName>
</protein>
<accession>A0A6J4IXW5</accession>
<evidence type="ECO:0000256" key="1">
    <source>
        <dbReference type="SAM" id="MobiDB-lite"/>
    </source>
</evidence>
<sequence length="180" mass="19016">MRDGEDVTGGPIRRGEGGEATTLDPQTERAVEEGRAGGDQDAPHRTGALMLAFGAVHPGRERLAVDTFTEVSRFLGEVLADGVIESFSPYFFDGGVVDGTAGFFLLGGQQEQLDALRRREDFQRMVLRAGAATAGVRVHQLIAGSAAGRMVNLYRSVREELGLLPGPGQTGADGAEHPPA</sequence>
<organism evidence="2">
    <name type="scientific">uncultured Acidimicrobiales bacterium</name>
    <dbReference type="NCBI Taxonomy" id="310071"/>
    <lineage>
        <taxon>Bacteria</taxon>
        <taxon>Bacillati</taxon>
        <taxon>Actinomycetota</taxon>
        <taxon>Acidimicrobiia</taxon>
        <taxon>Acidimicrobiales</taxon>
        <taxon>environmental samples</taxon>
    </lineage>
</organism>
<evidence type="ECO:0000313" key="2">
    <source>
        <dbReference type="EMBL" id="CAA9262365.1"/>
    </source>
</evidence>
<reference evidence="2" key="1">
    <citation type="submission" date="2020-02" db="EMBL/GenBank/DDBJ databases">
        <authorList>
            <person name="Meier V. D."/>
        </authorList>
    </citation>
    <scope>NUCLEOTIDE SEQUENCE</scope>
    <source>
        <strain evidence="2">AVDCRST_MAG20</strain>
    </source>
</reference>
<feature type="compositionally biased region" description="Basic and acidic residues" evidence="1">
    <location>
        <begin position="26"/>
        <end position="43"/>
    </location>
</feature>
<dbReference type="EMBL" id="CADCSY010000130">
    <property type="protein sequence ID" value="CAA9262365.1"/>
    <property type="molecule type" value="Genomic_DNA"/>
</dbReference>
<feature type="region of interest" description="Disordered" evidence="1">
    <location>
        <begin position="1"/>
        <end position="43"/>
    </location>
</feature>
<dbReference type="AlphaFoldDB" id="A0A6J4IXW5"/>